<name>A0A0B6THS6_9CORY</name>
<dbReference type="HOGENOM" id="CLU_030571_7_1_11"/>
<keyword evidence="4" id="KW-1185">Reference proteome</keyword>
<dbReference type="GO" id="GO:0046872">
    <property type="term" value="F:metal ion binding"/>
    <property type="evidence" value="ECO:0007669"/>
    <property type="project" value="UniProtKB-KW"/>
</dbReference>
<dbReference type="Gene3D" id="3.60.15.10">
    <property type="entry name" value="Ribonuclease Z/Hydroxyacylglutathione hydrolase-like"/>
    <property type="match status" value="1"/>
</dbReference>
<dbReference type="PANTHER" id="PTHR43084:SF1">
    <property type="entry name" value="PERSULFIDE DIOXYGENASE ETHE1, MITOCHONDRIAL"/>
    <property type="match status" value="1"/>
</dbReference>
<dbReference type="SUPFAM" id="SSF56281">
    <property type="entry name" value="Metallo-hydrolase/oxidoreductase"/>
    <property type="match status" value="1"/>
</dbReference>
<dbReference type="GO" id="GO:0006749">
    <property type="term" value="P:glutathione metabolic process"/>
    <property type="evidence" value="ECO:0007669"/>
    <property type="project" value="InterPro"/>
</dbReference>
<dbReference type="InterPro" id="IPR051682">
    <property type="entry name" value="Mito_Persulfide_Diox"/>
</dbReference>
<dbReference type="InterPro" id="IPR036873">
    <property type="entry name" value="Rhodanese-like_dom_sf"/>
</dbReference>
<evidence type="ECO:0000256" key="1">
    <source>
        <dbReference type="ARBA" id="ARBA00022723"/>
    </source>
</evidence>
<dbReference type="CDD" id="cd00158">
    <property type="entry name" value="RHOD"/>
    <property type="match status" value="1"/>
</dbReference>
<keyword evidence="1" id="KW-0479">Metal-binding</keyword>
<dbReference type="InterPro" id="IPR001279">
    <property type="entry name" value="Metallo-B-lactamas"/>
</dbReference>
<dbReference type="AlphaFoldDB" id="A0A0B6THS6"/>
<dbReference type="SMART" id="SM00450">
    <property type="entry name" value="RHOD"/>
    <property type="match status" value="1"/>
</dbReference>
<gene>
    <name evidence="3" type="ORF">B840_09580</name>
</gene>
<dbReference type="PROSITE" id="PS50206">
    <property type="entry name" value="RHODANESE_3"/>
    <property type="match status" value="1"/>
</dbReference>
<dbReference type="Proteomes" id="UP000031928">
    <property type="component" value="Chromosome"/>
</dbReference>
<dbReference type="Pfam" id="PF00753">
    <property type="entry name" value="Lactamase_B"/>
    <property type="match status" value="1"/>
</dbReference>
<dbReference type="KEGG" id="cmq:B840_09580"/>
<evidence type="ECO:0000313" key="4">
    <source>
        <dbReference type="Proteomes" id="UP000031928"/>
    </source>
</evidence>
<protein>
    <submittedName>
        <fullName evidence="3">Metallo-beta-lactamase superfamily protein</fullName>
    </submittedName>
</protein>
<proteinExistence type="predicted"/>
<feature type="domain" description="Rhodanese" evidence="2">
    <location>
        <begin position="403"/>
        <end position="481"/>
    </location>
</feature>
<dbReference type="InterPro" id="IPR044528">
    <property type="entry name" value="POD-like_MBL-fold"/>
</dbReference>
<dbReference type="Gene3D" id="3.40.250.10">
    <property type="entry name" value="Rhodanese-like domain"/>
    <property type="match status" value="2"/>
</dbReference>
<dbReference type="GO" id="GO:0070813">
    <property type="term" value="P:hydrogen sulfide metabolic process"/>
    <property type="evidence" value="ECO:0007669"/>
    <property type="project" value="TreeGrafter"/>
</dbReference>
<dbReference type="InterPro" id="IPR001763">
    <property type="entry name" value="Rhodanese-like_dom"/>
</dbReference>
<reference evidence="3 4" key="1">
    <citation type="submission" date="2014-05" db="EMBL/GenBank/DDBJ databases">
        <title>Complete genome sequence of Corynebacterium marinum DSM 44953.</title>
        <authorList>
            <person name="Schaffert L."/>
            <person name="Albersmeier A."/>
            <person name="Kalinowski J."/>
            <person name="Ruckert C."/>
        </authorList>
    </citation>
    <scope>NUCLEOTIDE SEQUENCE [LARGE SCALE GENOMIC DNA]</scope>
    <source>
        <strain evidence="3 4">DSM 44953</strain>
    </source>
</reference>
<dbReference type="EMBL" id="CP007790">
    <property type="protein sequence ID" value="AJK69507.1"/>
    <property type="molecule type" value="Genomic_DNA"/>
</dbReference>
<accession>A0A0B6THS6</accession>
<dbReference type="STRING" id="1224162.B840_09580"/>
<dbReference type="FunFam" id="3.60.15.10:FF:000030">
    <property type="entry name" value="Metallo-beta-lactamase family protein"/>
    <property type="match status" value="1"/>
</dbReference>
<dbReference type="InterPro" id="IPR036866">
    <property type="entry name" value="RibonucZ/Hydroxyglut_hydro"/>
</dbReference>
<dbReference type="PANTHER" id="PTHR43084">
    <property type="entry name" value="PERSULFIDE DIOXYGENASE ETHE1"/>
    <property type="match status" value="1"/>
</dbReference>
<dbReference type="CDD" id="cd07724">
    <property type="entry name" value="POD-like_MBL-fold"/>
    <property type="match status" value="1"/>
</dbReference>
<evidence type="ECO:0000313" key="3">
    <source>
        <dbReference type="EMBL" id="AJK69507.1"/>
    </source>
</evidence>
<dbReference type="GO" id="GO:0050313">
    <property type="term" value="F:sulfur dioxygenase activity"/>
    <property type="evidence" value="ECO:0007669"/>
    <property type="project" value="InterPro"/>
</dbReference>
<evidence type="ECO:0000259" key="2">
    <source>
        <dbReference type="PROSITE" id="PS50206"/>
    </source>
</evidence>
<dbReference type="Pfam" id="PF00581">
    <property type="entry name" value="Rhodanese"/>
    <property type="match status" value="1"/>
</dbReference>
<dbReference type="SMART" id="SM00849">
    <property type="entry name" value="Lactamase_B"/>
    <property type="match status" value="1"/>
</dbReference>
<dbReference type="SUPFAM" id="SSF52821">
    <property type="entry name" value="Rhodanese/Cell cycle control phosphatase"/>
    <property type="match status" value="2"/>
</dbReference>
<sequence>MSRWVAFNKTIPTYGVNPMLLHRFYDEDLAQASYFIGCQAQNTAVVVDPRRDITDYLELAEHHGMTITGVTETHIHADYLSGTRELAAATGAEIYVSGEGDEDWQYGFDGTRLHDGDTIKIGNITIEAKHTPGHTPEHLSFLVTDGAFADTPGYLLSGDFVFSGDLGRPDLLDEAAGGVDTRFGGAKQIFRSLKEVFLALPDHVQVYPAHGAGSACGKALGALPSTTVGYERSYAWWAPYLANDDEQGFVDELLDGQPDAHAYFGRMKRQNKTGPAVLGYPLAPLPELKGGDIADEVRSGGKIIVDTRHHSEVHDGTVEGAVNVPGIDKAASYIAWVFDPESDTADLVVLAEDQEKAEDFRNHFIRVGVDETVGYVTSFEGLPTTSPEVLAQDKLEGFSYDMLLDLRNKTEHADGHIPGSVQLSGGRVLWNLDQLPDADATIVTYCQSGVRNSVAGSALRRKGYNIVELEDSYLGWLDHTNK</sequence>
<organism evidence="3 4">
    <name type="scientific">Corynebacterium marinum DSM 44953</name>
    <dbReference type="NCBI Taxonomy" id="1224162"/>
    <lineage>
        <taxon>Bacteria</taxon>
        <taxon>Bacillati</taxon>
        <taxon>Actinomycetota</taxon>
        <taxon>Actinomycetes</taxon>
        <taxon>Mycobacteriales</taxon>
        <taxon>Corynebacteriaceae</taxon>
        <taxon>Corynebacterium</taxon>
    </lineage>
</organism>